<evidence type="ECO:0000256" key="1">
    <source>
        <dbReference type="PROSITE-ProRule" id="PRU00339"/>
    </source>
</evidence>
<dbReference type="RefSeq" id="WP_207680678.1">
    <property type="nucleotide sequence ID" value="NZ_CP061800.1"/>
</dbReference>
<keyword evidence="3" id="KW-1185">Reference proteome</keyword>
<dbReference type="KEGG" id="dmm:dnm_000130"/>
<accession>A0A975BER8</accession>
<evidence type="ECO:0000313" key="2">
    <source>
        <dbReference type="EMBL" id="QTA84021.1"/>
    </source>
</evidence>
<evidence type="ECO:0000313" key="3">
    <source>
        <dbReference type="Proteomes" id="UP000663722"/>
    </source>
</evidence>
<protein>
    <submittedName>
        <fullName evidence="2">Tetratricopeptide repeat-containing protein</fullName>
    </submittedName>
</protein>
<keyword evidence="1" id="KW-0802">TPR repeat</keyword>
<dbReference type="InterPro" id="IPR019734">
    <property type="entry name" value="TPR_rpt"/>
</dbReference>
<dbReference type="SUPFAM" id="SSF48452">
    <property type="entry name" value="TPR-like"/>
    <property type="match status" value="1"/>
</dbReference>
<sequence>MTNHEELSEIKLHVGIAEQGKVYALAEDYPKALLYYRQAMHMTVQAQDPEIFFRHYLECIMECLEQMGSFAEVLEYCEKAIQYYKDNAPPSTMEQWNFAHVYQRKGAVCLKTGDTEVAGEAFKKALEIAGEIGEITSRTMPLTQTLLRWISSGLHIDPQRVTAEQKRTQYFSVRQETVDPKRAVRLPDESKFI</sequence>
<proteinExistence type="predicted"/>
<reference evidence="2" key="1">
    <citation type="journal article" date="2021" name="Microb. Physiol.">
        <title>Proteogenomic Insights into the Physiology of Marine, Sulfate-Reducing, Filamentous Desulfonema limicola and Desulfonema magnum.</title>
        <authorList>
            <person name="Schnaars V."/>
            <person name="Wohlbrand L."/>
            <person name="Scheve S."/>
            <person name="Hinrichs C."/>
            <person name="Reinhardt R."/>
            <person name="Rabus R."/>
        </authorList>
    </citation>
    <scope>NUCLEOTIDE SEQUENCE</scope>
    <source>
        <strain evidence="2">4be13</strain>
    </source>
</reference>
<dbReference type="AlphaFoldDB" id="A0A975BER8"/>
<dbReference type="Pfam" id="PF13181">
    <property type="entry name" value="TPR_8"/>
    <property type="match status" value="1"/>
</dbReference>
<dbReference type="InterPro" id="IPR011990">
    <property type="entry name" value="TPR-like_helical_dom_sf"/>
</dbReference>
<organism evidence="2 3">
    <name type="scientific">Desulfonema magnum</name>
    <dbReference type="NCBI Taxonomy" id="45655"/>
    <lineage>
        <taxon>Bacteria</taxon>
        <taxon>Pseudomonadati</taxon>
        <taxon>Thermodesulfobacteriota</taxon>
        <taxon>Desulfobacteria</taxon>
        <taxon>Desulfobacterales</taxon>
        <taxon>Desulfococcaceae</taxon>
        <taxon>Desulfonema</taxon>
    </lineage>
</organism>
<gene>
    <name evidence="2" type="ORF">dnm_000130</name>
</gene>
<dbReference type="EMBL" id="CP061800">
    <property type="protein sequence ID" value="QTA84021.1"/>
    <property type="molecule type" value="Genomic_DNA"/>
</dbReference>
<dbReference type="PROSITE" id="PS50005">
    <property type="entry name" value="TPR"/>
    <property type="match status" value="1"/>
</dbReference>
<name>A0A975BER8_9BACT</name>
<dbReference type="Proteomes" id="UP000663722">
    <property type="component" value="Chromosome"/>
</dbReference>
<feature type="repeat" description="TPR" evidence="1">
    <location>
        <begin position="99"/>
        <end position="132"/>
    </location>
</feature>
<dbReference type="Gene3D" id="1.25.40.10">
    <property type="entry name" value="Tetratricopeptide repeat domain"/>
    <property type="match status" value="1"/>
</dbReference>
<dbReference type="SMART" id="SM00028">
    <property type="entry name" value="TPR"/>
    <property type="match status" value="3"/>
</dbReference>